<evidence type="ECO:0000256" key="3">
    <source>
        <dbReference type="ARBA" id="ARBA00022705"/>
    </source>
</evidence>
<protein>
    <recommendedName>
        <fullName evidence="2">DNA helicase</fullName>
        <ecNumber evidence="2">3.6.4.12</ecNumber>
    </recommendedName>
</protein>
<evidence type="ECO:0000313" key="11">
    <source>
        <dbReference type="EMBL" id="GAG57682.1"/>
    </source>
</evidence>
<comment type="similarity">
    <text evidence="1">Belongs to the MCM family.</text>
</comment>
<dbReference type="InterPro" id="IPR031327">
    <property type="entry name" value="MCM"/>
</dbReference>
<dbReference type="GO" id="GO:0003697">
    <property type="term" value="F:single-stranded DNA binding"/>
    <property type="evidence" value="ECO:0007669"/>
    <property type="project" value="TreeGrafter"/>
</dbReference>
<dbReference type="GO" id="GO:0042555">
    <property type="term" value="C:MCM complex"/>
    <property type="evidence" value="ECO:0007669"/>
    <property type="project" value="TreeGrafter"/>
</dbReference>
<dbReference type="FunFam" id="2.20.28.10:FF:000003">
    <property type="entry name" value="DNA helicase"/>
    <property type="match status" value="1"/>
</dbReference>
<name>X0ZHR9_9ZZZZ</name>
<sequence length="240" mass="27554">MSSYDESQERFEEFLRTYKDDQGSLTYWTKVQQMSINDEISLTIDFQDLISFDNVFLALAAEDPSKFIETINSALLAVLRVEDPDYVSSIDATSLKARISNYTEHVPLRAIRSKHIGKLVRVSGIMMRASEVKPLLVQAMFQCRICDEKIPQTQEEGRYTEPVRCPLCDKKTPMRLLAQESQFRDWQKVRIQESPEELPPGQMPRSIDVIFEGDIVDLSRPGDLVKITGILQTSPDFSRR</sequence>
<dbReference type="InterPro" id="IPR012340">
    <property type="entry name" value="NA-bd_OB-fold"/>
</dbReference>
<evidence type="ECO:0000259" key="10">
    <source>
        <dbReference type="Pfam" id="PF17207"/>
    </source>
</evidence>
<evidence type="ECO:0000256" key="7">
    <source>
        <dbReference type="ARBA" id="ARBA00022840"/>
    </source>
</evidence>
<dbReference type="InterPro" id="IPR033762">
    <property type="entry name" value="MCM_OB"/>
</dbReference>
<dbReference type="GO" id="GO:0017116">
    <property type="term" value="F:single-stranded DNA helicase activity"/>
    <property type="evidence" value="ECO:0007669"/>
    <property type="project" value="TreeGrafter"/>
</dbReference>
<dbReference type="PANTHER" id="PTHR11630">
    <property type="entry name" value="DNA REPLICATION LICENSING FACTOR MCM FAMILY MEMBER"/>
    <property type="match status" value="1"/>
</dbReference>
<dbReference type="Gene3D" id="3.30.1640.10">
    <property type="entry name" value="mini-chromosome maintenance (MCM) complex, chain A, domain 1"/>
    <property type="match status" value="1"/>
</dbReference>
<evidence type="ECO:0000256" key="6">
    <source>
        <dbReference type="ARBA" id="ARBA00022806"/>
    </source>
</evidence>
<evidence type="ECO:0000256" key="4">
    <source>
        <dbReference type="ARBA" id="ARBA00022741"/>
    </source>
</evidence>
<evidence type="ECO:0000256" key="1">
    <source>
        <dbReference type="ARBA" id="ARBA00008010"/>
    </source>
</evidence>
<keyword evidence="6" id="KW-0347">Helicase</keyword>
<dbReference type="SMART" id="SM00350">
    <property type="entry name" value="MCM"/>
    <property type="match status" value="1"/>
</dbReference>
<reference evidence="11" key="1">
    <citation type="journal article" date="2014" name="Front. Microbiol.">
        <title>High frequency of phylogenetically diverse reductive dehalogenase-homologous genes in deep subseafloor sedimentary metagenomes.</title>
        <authorList>
            <person name="Kawai M."/>
            <person name="Futagami T."/>
            <person name="Toyoda A."/>
            <person name="Takaki Y."/>
            <person name="Nishi S."/>
            <person name="Hori S."/>
            <person name="Arai W."/>
            <person name="Tsubouchi T."/>
            <person name="Morono Y."/>
            <person name="Uchiyama I."/>
            <person name="Ito T."/>
            <person name="Fujiyama A."/>
            <person name="Inagaki F."/>
            <person name="Takami H."/>
        </authorList>
    </citation>
    <scope>NUCLEOTIDE SEQUENCE</scope>
    <source>
        <strain evidence="11">Expedition CK06-06</strain>
    </source>
</reference>
<keyword evidence="5" id="KW-0378">Hydrolase</keyword>
<dbReference type="AlphaFoldDB" id="X0ZHR9"/>
<evidence type="ECO:0000256" key="5">
    <source>
        <dbReference type="ARBA" id="ARBA00022801"/>
    </source>
</evidence>
<organism evidence="11">
    <name type="scientific">marine sediment metagenome</name>
    <dbReference type="NCBI Taxonomy" id="412755"/>
    <lineage>
        <taxon>unclassified sequences</taxon>
        <taxon>metagenomes</taxon>
        <taxon>ecological metagenomes</taxon>
    </lineage>
</organism>
<dbReference type="EMBL" id="BART01002182">
    <property type="protein sequence ID" value="GAG57682.1"/>
    <property type="molecule type" value="Genomic_DNA"/>
</dbReference>
<keyword evidence="7" id="KW-0067">ATP-binding</keyword>
<dbReference type="GO" id="GO:0005524">
    <property type="term" value="F:ATP binding"/>
    <property type="evidence" value="ECO:0007669"/>
    <property type="project" value="UniProtKB-KW"/>
</dbReference>
<dbReference type="GO" id="GO:0005634">
    <property type="term" value="C:nucleus"/>
    <property type="evidence" value="ECO:0007669"/>
    <property type="project" value="TreeGrafter"/>
</dbReference>
<comment type="caution">
    <text evidence="11">The sequence shown here is derived from an EMBL/GenBank/DDBJ whole genome shotgun (WGS) entry which is preliminary data.</text>
</comment>
<feature type="domain" description="MCM OB" evidence="10">
    <location>
        <begin position="108"/>
        <end position="234"/>
    </location>
</feature>
<dbReference type="Gene3D" id="2.20.28.10">
    <property type="match status" value="1"/>
</dbReference>
<feature type="domain" description="MCM N-terminal" evidence="9">
    <location>
        <begin position="8"/>
        <end position="82"/>
    </location>
</feature>
<keyword evidence="3" id="KW-0235">DNA replication</keyword>
<dbReference type="InterPro" id="IPR027925">
    <property type="entry name" value="MCM_N"/>
</dbReference>
<accession>X0ZHR9</accession>
<evidence type="ECO:0000256" key="8">
    <source>
        <dbReference type="ARBA" id="ARBA00023125"/>
    </source>
</evidence>
<evidence type="ECO:0000256" key="2">
    <source>
        <dbReference type="ARBA" id="ARBA00012551"/>
    </source>
</evidence>
<proteinExistence type="inferred from homology"/>
<dbReference type="GO" id="GO:0006260">
    <property type="term" value="P:DNA replication"/>
    <property type="evidence" value="ECO:0007669"/>
    <property type="project" value="UniProtKB-KW"/>
</dbReference>
<dbReference type="SUPFAM" id="SSF50249">
    <property type="entry name" value="Nucleic acid-binding proteins"/>
    <property type="match status" value="1"/>
</dbReference>
<dbReference type="Pfam" id="PF17207">
    <property type="entry name" value="MCM_OB"/>
    <property type="match status" value="1"/>
</dbReference>
<feature type="non-terminal residue" evidence="11">
    <location>
        <position position="240"/>
    </location>
</feature>
<gene>
    <name evidence="11" type="ORF">S01H4_06875</name>
</gene>
<dbReference type="PANTHER" id="PTHR11630:SF66">
    <property type="entry name" value="DNA REPLICATION LICENSING FACTOR MCM4"/>
    <property type="match status" value="1"/>
</dbReference>
<keyword evidence="8" id="KW-0238">DNA-binding</keyword>
<dbReference type="Gene3D" id="2.40.50.140">
    <property type="entry name" value="Nucleic acid-binding proteins"/>
    <property type="match status" value="1"/>
</dbReference>
<keyword evidence="4" id="KW-0547">Nucleotide-binding</keyword>
<dbReference type="GO" id="GO:0016787">
    <property type="term" value="F:hydrolase activity"/>
    <property type="evidence" value="ECO:0007669"/>
    <property type="project" value="UniProtKB-KW"/>
</dbReference>
<dbReference type="Pfam" id="PF14551">
    <property type="entry name" value="MCM_N"/>
    <property type="match status" value="1"/>
</dbReference>
<evidence type="ECO:0000259" key="9">
    <source>
        <dbReference type="Pfam" id="PF14551"/>
    </source>
</evidence>
<dbReference type="EC" id="3.6.4.12" evidence="2"/>